<dbReference type="GO" id="GO:0006508">
    <property type="term" value="P:proteolysis"/>
    <property type="evidence" value="ECO:0007669"/>
    <property type="project" value="UniProtKB-KW"/>
</dbReference>
<dbReference type="CDD" id="cd19501">
    <property type="entry name" value="RecA-like_FtsH"/>
    <property type="match status" value="1"/>
</dbReference>
<dbReference type="PANTHER" id="PTHR23076">
    <property type="entry name" value="METALLOPROTEASE M41 FTSH"/>
    <property type="match status" value="1"/>
</dbReference>
<evidence type="ECO:0000313" key="18">
    <source>
        <dbReference type="Proteomes" id="UP001530377"/>
    </source>
</evidence>
<keyword evidence="18" id="KW-1185">Reference proteome</keyword>
<feature type="chain" id="PRO_5044753394" description="AAA+ ATPase domain-containing protein" evidence="15">
    <location>
        <begin position="29"/>
        <end position="583"/>
    </location>
</feature>
<evidence type="ECO:0000256" key="2">
    <source>
        <dbReference type="ARBA" id="ARBA00004141"/>
    </source>
</evidence>
<keyword evidence="11" id="KW-1133">Transmembrane helix</keyword>
<accession>A0ABD3R3H9</accession>
<keyword evidence="4" id="KW-0812">Transmembrane</keyword>
<proteinExistence type="inferred from homology"/>
<dbReference type="GO" id="GO:0016020">
    <property type="term" value="C:membrane"/>
    <property type="evidence" value="ECO:0007669"/>
    <property type="project" value="UniProtKB-SubCell"/>
</dbReference>
<dbReference type="Proteomes" id="UP001530377">
    <property type="component" value="Unassembled WGS sequence"/>
</dbReference>
<protein>
    <recommendedName>
        <fullName evidence="16">AAA+ ATPase domain-containing protein</fullName>
    </recommendedName>
</protein>
<dbReference type="PROSITE" id="PS00674">
    <property type="entry name" value="AAA"/>
    <property type="match status" value="1"/>
</dbReference>
<keyword evidence="12" id="KW-0482">Metalloprotease</keyword>
<evidence type="ECO:0000256" key="14">
    <source>
        <dbReference type="RuleBase" id="RU003651"/>
    </source>
</evidence>
<feature type="signal peptide" evidence="15">
    <location>
        <begin position="1"/>
        <end position="28"/>
    </location>
</feature>
<evidence type="ECO:0000256" key="9">
    <source>
        <dbReference type="ARBA" id="ARBA00022840"/>
    </source>
</evidence>
<comment type="cofactor">
    <cofactor evidence="1">
        <name>Zn(2+)</name>
        <dbReference type="ChEBI" id="CHEBI:29105"/>
    </cofactor>
</comment>
<dbReference type="SMART" id="SM00382">
    <property type="entry name" value="AAA"/>
    <property type="match status" value="1"/>
</dbReference>
<dbReference type="Pfam" id="PF17862">
    <property type="entry name" value="AAA_lid_3"/>
    <property type="match status" value="1"/>
</dbReference>
<keyword evidence="6 14" id="KW-0547">Nucleotide-binding</keyword>
<evidence type="ECO:0000256" key="8">
    <source>
        <dbReference type="ARBA" id="ARBA00022833"/>
    </source>
</evidence>
<keyword evidence="13" id="KW-0472">Membrane</keyword>
<evidence type="ECO:0000256" key="1">
    <source>
        <dbReference type="ARBA" id="ARBA00001947"/>
    </source>
</evidence>
<evidence type="ECO:0000256" key="5">
    <source>
        <dbReference type="ARBA" id="ARBA00022723"/>
    </source>
</evidence>
<comment type="similarity">
    <text evidence="14">Belongs to the AAA ATPase family.</text>
</comment>
<name>A0ABD3R3H9_9STRA</name>
<dbReference type="AlphaFoldDB" id="A0ABD3R3H9"/>
<dbReference type="Gene3D" id="3.40.50.300">
    <property type="entry name" value="P-loop containing nucleotide triphosphate hydrolases"/>
    <property type="match status" value="1"/>
</dbReference>
<evidence type="ECO:0000256" key="4">
    <source>
        <dbReference type="ARBA" id="ARBA00022692"/>
    </source>
</evidence>
<dbReference type="Pfam" id="PF00004">
    <property type="entry name" value="AAA"/>
    <property type="match status" value="1"/>
</dbReference>
<dbReference type="Gene3D" id="1.10.8.60">
    <property type="match status" value="1"/>
</dbReference>
<dbReference type="GO" id="GO:0046872">
    <property type="term" value="F:metal ion binding"/>
    <property type="evidence" value="ECO:0007669"/>
    <property type="project" value="UniProtKB-KW"/>
</dbReference>
<keyword evidence="5" id="KW-0479">Metal-binding</keyword>
<evidence type="ECO:0000256" key="6">
    <source>
        <dbReference type="ARBA" id="ARBA00022741"/>
    </source>
</evidence>
<dbReference type="InterPro" id="IPR041569">
    <property type="entry name" value="AAA_lid_3"/>
</dbReference>
<comment type="caution">
    <text evidence="17">The sequence shown here is derived from an EMBL/GenBank/DDBJ whole genome shotgun (WGS) entry which is preliminary data.</text>
</comment>
<gene>
    <name evidence="17" type="ORF">ACHAXA_007876</name>
</gene>
<evidence type="ECO:0000256" key="10">
    <source>
        <dbReference type="ARBA" id="ARBA00022946"/>
    </source>
</evidence>
<sequence length="583" mass="63880">MICLRGVVKPSMASVMVAFLLFPHASFALQMLFSTGHYHYRGVSISRGLSPNCVFNKNISRSHSCHRNRQLLKLFTSLGNNFPQLEQENSSNGNKKSPRKWRQSIQSIKRTLVMFVELVVNAPAEIKSHYEKLTTRGRITLLMQLVALGLVLGTGIKISSDSNSKTANRPLEVSYSTFLDLVDVNGKGHTPGKNPALKLENVVISKDRVRFKVITDAEKHARALLNQKLVQSNDVSVRPIPLCQKNIYAIKPYASQDLIDRLRVHNVAFRAASTHTSNNIASIARFSILAIYLLFLRKMYQTMNGGGNGRSGGSEAPGKLATFSPGESLVRFEDIEGIDDAKFEVMELVDTLRNPKKYEIMGARAPTGLLLDGPPGTGKTMLARATAATAGVPLLYCSGSDFVEMFVGRGAARVRNTFSRAARLSPCIIFIDELDALGKSRDLGGPGANRSNDEAEQTLNQLLACMDGLDSSRRICVLAATNRREVLDPALIRPGRFDRIIKVMLPDVQGRERILRVHAKKLPGFTECKGVDEKRFGSLGVGASVDLSAVAAVTKGLCGADLEFIVNEAAIRAYLQKILRIVS</sequence>
<dbReference type="PANTHER" id="PTHR23076:SF97">
    <property type="entry name" value="ATP-DEPENDENT ZINC METALLOPROTEASE YME1L1"/>
    <property type="match status" value="1"/>
</dbReference>
<dbReference type="GO" id="GO:0005524">
    <property type="term" value="F:ATP binding"/>
    <property type="evidence" value="ECO:0007669"/>
    <property type="project" value="UniProtKB-KW"/>
</dbReference>
<keyword evidence="15" id="KW-0732">Signal</keyword>
<keyword evidence="7" id="KW-0378">Hydrolase</keyword>
<evidence type="ECO:0000256" key="3">
    <source>
        <dbReference type="ARBA" id="ARBA00022670"/>
    </source>
</evidence>
<comment type="subcellular location">
    <subcellularLocation>
        <location evidence="2">Membrane</location>
        <topology evidence="2">Multi-pass membrane protein</topology>
    </subcellularLocation>
</comment>
<evidence type="ECO:0000256" key="12">
    <source>
        <dbReference type="ARBA" id="ARBA00023049"/>
    </source>
</evidence>
<evidence type="ECO:0000256" key="15">
    <source>
        <dbReference type="SAM" id="SignalP"/>
    </source>
</evidence>
<keyword evidence="10" id="KW-0809">Transit peptide</keyword>
<evidence type="ECO:0000313" key="17">
    <source>
        <dbReference type="EMBL" id="KAL3807238.1"/>
    </source>
</evidence>
<keyword evidence="3" id="KW-0645">Protease</keyword>
<dbReference type="InterPro" id="IPR003959">
    <property type="entry name" value="ATPase_AAA_core"/>
</dbReference>
<dbReference type="SUPFAM" id="SSF52540">
    <property type="entry name" value="P-loop containing nucleoside triphosphate hydrolases"/>
    <property type="match status" value="1"/>
</dbReference>
<keyword evidence="8" id="KW-0862">Zinc</keyword>
<dbReference type="FunFam" id="3.40.50.300:FF:000277">
    <property type="entry name" value="ATP-dependent zinc metalloprotease FtsH"/>
    <property type="match status" value="1"/>
</dbReference>
<evidence type="ECO:0000256" key="7">
    <source>
        <dbReference type="ARBA" id="ARBA00022801"/>
    </source>
</evidence>
<dbReference type="EMBL" id="JALLPB020000658">
    <property type="protein sequence ID" value="KAL3807238.1"/>
    <property type="molecule type" value="Genomic_DNA"/>
</dbReference>
<evidence type="ECO:0000259" key="16">
    <source>
        <dbReference type="SMART" id="SM00382"/>
    </source>
</evidence>
<dbReference type="InterPro" id="IPR003960">
    <property type="entry name" value="ATPase_AAA_CS"/>
</dbReference>
<reference evidence="17 18" key="1">
    <citation type="submission" date="2024-10" db="EMBL/GenBank/DDBJ databases">
        <title>Updated reference genomes for cyclostephanoid diatoms.</title>
        <authorList>
            <person name="Roberts W.R."/>
            <person name="Alverson A.J."/>
        </authorList>
    </citation>
    <scope>NUCLEOTIDE SEQUENCE [LARGE SCALE GENOMIC DNA]</scope>
    <source>
        <strain evidence="17 18">AJA228-03</strain>
    </source>
</reference>
<keyword evidence="9 14" id="KW-0067">ATP-binding</keyword>
<dbReference type="GO" id="GO:0008237">
    <property type="term" value="F:metallopeptidase activity"/>
    <property type="evidence" value="ECO:0007669"/>
    <property type="project" value="UniProtKB-KW"/>
</dbReference>
<evidence type="ECO:0000256" key="13">
    <source>
        <dbReference type="ARBA" id="ARBA00023136"/>
    </source>
</evidence>
<evidence type="ECO:0000256" key="11">
    <source>
        <dbReference type="ARBA" id="ARBA00022989"/>
    </source>
</evidence>
<organism evidence="17 18">
    <name type="scientific">Cyclostephanos tholiformis</name>
    <dbReference type="NCBI Taxonomy" id="382380"/>
    <lineage>
        <taxon>Eukaryota</taxon>
        <taxon>Sar</taxon>
        <taxon>Stramenopiles</taxon>
        <taxon>Ochrophyta</taxon>
        <taxon>Bacillariophyta</taxon>
        <taxon>Coscinodiscophyceae</taxon>
        <taxon>Thalassiosirophycidae</taxon>
        <taxon>Stephanodiscales</taxon>
        <taxon>Stephanodiscaceae</taxon>
        <taxon>Cyclostephanos</taxon>
    </lineage>
</organism>
<dbReference type="InterPro" id="IPR027417">
    <property type="entry name" value="P-loop_NTPase"/>
</dbReference>
<feature type="domain" description="AAA+ ATPase" evidence="16">
    <location>
        <begin position="365"/>
        <end position="507"/>
    </location>
</feature>
<dbReference type="InterPro" id="IPR003593">
    <property type="entry name" value="AAA+_ATPase"/>
</dbReference>